<feature type="region of interest" description="Disordered" evidence="1">
    <location>
        <begin position="166"/>
        <end position="263"/>
    </location>
</feature>
<reference evidence="2" key="1">
    <citation type="submission" date="2019-11" db="EMBL/GenBank/DDBJ databases">
        <title>Leishmania tarentolae CDS.</title>
        <authorList>
            <person name="Goto Y."/>
            <person name="Yamagishi J."/>
        </authorList>
    </citation>
    <scope>NUCLEOTIDE SEQUENCE [LARGE SCALE GENOMIC DNA]</scope>
    <source>
        <strain evidence="2">Parrot Tar II</strain>
    </source>
</reference>
<organism evidence="2 3">
    <name type="scientific">Leishmania tarentolae</name>
    <name type="common">Sauroleishmania tarentolae</name>
    <dbReference type="NCBI Taxonomy" id="5689"/>
    <lineage>
        <taxon>Eukaryota</taxon>
        <taxon>Discoba</taxon>
        <taxon>Euglenozoa</taxon>
        <taxon>Kinetoplastea</taxon>
        <taxon>Metakinetoplastina</taxon>
        <taxon>Trypanosomatida</taxon>
        <taxon>Trypanosomatidae</taxon>
        <taxon>Leishmaniinae</taxon>
        <taxon>Leishmania</taxon>
        <taxon>lizard Leishmania</taxon>
    </lineage>
</organism>
<dbReference type="EMBL" id="BLBS01000044">
    <property type="protein sequence ID" value="GET91015.1"/>
    <property type="molecule type" value="Genomic_DNA"/>
</dbReference>
<gene>
    <name evidence="2" type="ORF">LtaPh_3102800</name>
</gene>
<accession>A0A640KPM5</accession>
<sequence>MRSAAVLRCSNRHTIGLDRSNTHVTAAAVKAASGKQGHYDLRCIGGDALRYRQLKNTCSDVGTGASNCAASNSKRPHVREERYNIGTWDYGSGKHYANKLTRSFYRAYRTKYHNRSSTGFTRESVASAELAMRLSMLKGILWDCLVYGSALYLLLQLWRGTAAPTIQEREEPSHGQLGKAQGHAVQGRTQLLPNTTAVQTSRNVMEWGERSRDRALSTTEGCPAPSRERVPSRTHLMPASASVTCSSTALESRDEGDDDDYES</sequence>
<evidence type="ECO:0000313" key="2">
    <source>
        <dbReference type="EMBL" id="GET91015.1"/>
    </source>
</evidence>
<proteinExistence type="predicted"/>
<protein>
    <submittedName>
        <fullName evidence="2">Uncharacterized protein</fullName>
    </submittedName>
</protein>
<comment type="caution">
    <text evidence="2">The sequence shown here is derived from an EMBL/GenBank/DDBJ whole genome shotgun (WGS) entry which is preliminary data.</text>
</comment>
<dbReference type="VEuPathDB" id="TriTrypDB:LtaPh_3102800"/>
<name>A0A640KPM5_LEITA</name>
<keyword evidence="3" id="KW-1185">Reference proteome</keyword>
<dbReference type="Proteomes" id="UP000419144">
    <property type="component" value="Unassembled WGS sequence"/>
</dbReference>
<evidence type="ECO:0000256" key="1">
    <source>
        <dbReference type="SAM" id="MobiDB-lite"/>
    </source>
</evidence>
<feature type="compositionally biased region" description="Polar residues" evidence="1">
    <location>
        <begin position="187"/>
        <end position="203"/>
    </location>
</feature>
<evidence type="ECO:0000313" key="3">
    <source>
        <dbReference type="Proteomes" id="UP000419144"/>
    </source>
</evidence>
<dbReference type="OrthoDB" id="264058at2759"/>
<feature type="compositionally biased region" description="Acidic residues" evidence="1">
    <location>
        <begin position="254"/>
        <end position="263"/>
    </location>
</feature>
<dbReference type="AlphaFoldDB" id="A0A640KPM5"/>
<feature type="compositionally biased region" description="Polar residues" evidence="1">
    <location>
        <begin position="241"/>
        <end position="250"/>
    </location>
</feature>